<dbReference type="AlphaFoldDB" id="A0A2H3JEF4"/>
<name>A0A2H3JEF4_WOLCO</name>
<protein>
    <submittedName>
        <fullName evidence="2">Uncharacterized protein</fullName>
    </submittedName>
</protein>
<gene>
    <name evidence="2" type="ORF">WOLCODRAFT_136933</name>
</gene>
<feature type="region of interest" description="Disordered" evidence="1">
    <location>
        <begin position="78"/>
        <end position="98"/>
    </location>
</feature>
<reference evidence="2 3" key="1">
    <citation type="journal article" date="2012" name="Science">
        <title>The Paleozoic origin of enzymatic lignin decomposition reconstructed from 31 fungal genomes.</title>
        <authorList>
            <person name="Floudas D."/>
            <person name="Binder M."/>
            <person name="Riley R."/>
            <person name="Barry K."/>
            <person name="Blanchette R.A."/>
            <person name="Henrissat B."/>
            <person name="Martinez A.T."/>
            <person name="Otillar R."/>
            <person name="Spatafora J.W."/>
            <person name="Yadav J.S."/>
            <person name="Aerts A."/>
            <person name="Benoit I."/>
            <person name="Boyd A."/>
            <person name="Carlson A."/>
            <person name="Copeland A."/>
            <person name="Coutinho P.M."/>
            <person name="de Vries R.P."/>
            <person name="Ferreira P."/>
            <person name="Findley K."/>
            <person name="Foster B."/>
            <person name="Gaskell J."/>
            <person name="Glotzer D."/>
            <person name="Gorecki P."/>
            <person name="Heitman J."/>
            <person name="Hesse C."/>
            <person name="Hori C."/>
            <person name="Igarashi K."/>
            <person name="Jurgens J.A."/>
            <person name="Kallen N."/>
            <person name="Kersten P."/>
            <person name="Kohler A."/>
            <person name="Kuees U."/>
            <person name="Kumar T.K.A."/>
            <person name="Kuo A."/>
            <person name="LaButti K."/>
            <person name="Larrondo L.F."/>
            <person name="Lindquist E."/>
            <person name="Ling A."/>
            <person name="Lombard V."/>
            <person name="Lucas S."/>
            <person name="Lundell T."/>
            <person name="Martin R."/>
            <person name="McLaughlin D.J."/>
            <person name="Morgenstern I."/>
            <person name="Morin E."/>
            <person name="Murat C."/>
            <person name="Nagy L.G."/>
            <person name="Nolan M."/>
            <person name="Ohm R.A."/>
            <person name="Patyshakuliyeva A."/>
            <person name="Rokas A."/>
            <person name="Ruiz-Duenas F.J."/>
            <person name="Sabat G."/>
            <person name="Salamov A."/>
            <person name="Samejima M."/>
            <person name="Schmutz J."/>
            <person name="Slot J.C."/>
            <person name="St John F."/>
            <person name="Stenlid J."/>
            <person name="Sun H."/>
            <person name="Sun S."/>
            <person name="Syed K."/>
            <person name="Tsang A."/>
            <person name="Wiebenga A."/>
            <person name="Young D."/>
            <person name="Pisabarro A."/>
            <person name="Eastwood D.C."/>
            <person name="Martin F."/>
            <person name="Cullen D."/>
            <person name="Grigoriev I.V."/>
            <person name="Hibbett D.S."/>
        </authorList>
    </citation>
    <scope>NUCLEOTIDE SEQUENCE [LARGE SCALE GENOMIC DNA]</scope>
    <source>
        <strain evidence="2 3">MD-104</strain>
    </source>
</reference>
<evidence type="ECO:0000256" key="1">
    <source>
        <dbReference type="SAM" id="MobiDB-lite"/>
    </source>
</evidence>
<accession>A0A2H3JEF4</accession>
<feature type="compositionally biased region" description="Basic and acidic residues" evidence="1">
    <location>
        <begin position="78"/>
        <end position="92"/>
    </location>
</feature>
<proteinExistence type="predicted"/>
<dbReference type="EMBL" id="KB468053">
    <property type="protein sequence ID" value="PCH40586.1"/>
    <property type="molecule type" value="Genomic_DNA"/>
</dbReference>
<dbReference type="Proteomes" id="UP000218811">
    <property type="component" value="Unassembled WGS sequence"/>
</dbReference>
<organism evidence="2 3">
    <name type="scientific">Wolfiporia cocos (strain MD-104)</name>
    <name type="common">Brown rot fungus</name>
    <dbReference type="NCBI Taxonomy" id="742152"/>
    <lineage>
        <taxon>Eukaryota</taxon>
        <taxon>Fungi</taxon>
        <taxon>Dikarya</taxon>
        <taxon>Basidiomycota</taxon>
        <taxon>Agaricomycotina</taxon>
        <taxon>Agaricomycetes</taxon>
        <taxon>Polyporales</taxon>
        <taxon>Phaeolaceae</taxon>
        <taxon>Wolfiporia</taxon>
    </lineage>
</organism>
<keyword evidence="3" id="KW-1185">Reference proteome</keyword>
<sequence length="98" mass="10446">MERSGLVAPDRGPGTPVCRHCRSTIWNTRSCILGALRAVPSSVFAAAGDSGASVFVSTVLRSSSFDVTCPQSHERFSQVLKRGADSEDERHGGPLTTR</sequence>
<evidence type="ECO:0000313" key="3">
    <source>
        <dbReference type="Proteomes" id="UP000218811"/>
    </source>
</evidence>
<evidence type="ECO:0000313" key="2">
    <source>
        <dbReference type="EMBL" id="PCH40586.1"/>
    </source>
</evidence>